<keyword evidence="7" id="KW-1185">Reference proteome</keyword>
<dbReference type="InterPro" id="IPR002938">
    <property type="entry name" value="FAD-bd"/>
</dbReference>
<keyword evidence="3" id="KW-0560">Oxidoreductase</keyword>
<dbReference type="Pfam" id="PF01494">
    <property type="entry name" value="FAD_binding_3"/>
    <property type="match status" value="2"/>
</dbReference>
<dbReference type="PANTHER" id="PTHR47178">
    <property type="entry name" value="MONOOXYGENASE, FAD-BINDING"/>
    <property type="match status" value="1"/>
</dbReference>
<evidence type="ECO:0000313" key="7">
    <source>
        <dbReference type="Proteomes" id="UP000242180"/>
    </source>
</evidence>
<dbReference type="EMBL" id="MCGN01000012">
    <property type="protein sequence ID" value="ORY90395.1"/>
    <property type="molecule type" value="Genomic_DNA"/>
</dbReference>
<dbReference type="OrthoDB" id="655030at2759"/>
<dbReference type="GO" id="GO:0004497">
    <property type="term" value="F:monooxygenase activity"/>
    <property type="evidence" value="ECO:0007669"/>
    <property type="project" value="UniProtKB-KW"/>
</dbReference>
<dbReference type="Gene3D" id="3.50.50.60">
    <property type="entry name" value="FAD/NAD(P)-binding domain"/>
    <property type="match status" value="1"/>
</dbReference>
<dbReference type="SUPFAM" id="SSF51905">
    <property type="entry name" value="FAD/NAD(P)-binding domain"/>
    <property type="match status" value="1"/>
</dbReference>
<dbReference type="STRING" id="13706.A0A1X2GZZ8"/>
<evidence type="ECO:0000256" key="1">
    <source>
        <dbReference type="ARBA" id="ARBA00022630"/>
    </source>
</evidence>
<dbReference type="OMA" id="TLHWCLR"/>
<dbReference type="PANTHER" id="PTHR47178:SF6">
    <property type="entry name" value="FAD-BINDING DOMAIN-CONTAINING PROTEIN"/>
    <property type="match status" value="1"/>
</dbReference>
<proteinExistence type="predicted"/>
<dbReference type="AlphaFoldDB" id="A0A1X2GZZ8"/>
<evidence type="ECO:0000256" key="4">
    <source>
        <dbReference type="ARBA" id="ARBA00023033"/>
    </source>
</evidence>
<accession>A0A1X2GZZ8</accession>
<evidence type="ECO:0000313" key="6">
    <source>
        <dbReference type="EMBL" id="ORY90395.1"/>
    </source>
</evidence>
<keyword evidence="1" id="KW-0285">Flavoprotein</keyword>
<dbReference type="Proteomes" id="UP000242180">
    <property type="component" value="Unassembled WGS sequence"/>
</dbReference>
<sequence length="421" mass="47033">MTKDPVLIIGGGLAGLTLANVLKFNGVPYRLFERDTSPTGRTQGWSINVQFALPYLKSSFDPVKFSRIDKTAVNPQNPWQLEVALVNAHSDPNETHFKVDFSAISGGAIRINRSRFREWLMEGIDVEWNKEFETIEEHEDGVTVKFKDGTQAQGSVVVGADGSRSHVCQYRLGKDTFWENTVSNPVRALFGTMKMTEEQWRPFSDMSQTLAMMFGADNDRTYRGFSCVADYNAEQEQAYTVQFGISCLDEEAPVYDTDQERLQQLKDWANRSMKGLGRAFYNSIPDGTPVMPITFLERIPTVLKDSRAQHPRVVIMGDAAHCMTPNRGEGGNQAMVDAVKLAQGLTNVYQEEAPLTNALADFEDEMITRASDAVLSSREATRVYHGSLSSSIAIAEKIAETFLQRIEAHKKKVAEDLHVAK</sequence>
<keyword evidence="4" id="KW-0503">Monooxygenase</keyword>
<dbReference type="InParanoid" id="A0A1X2GZZ8"/>
<dbReference type="GO" id="GO:0071949">
    <property type="term" value="F:FAD binding"/>
    <property type="evidence" value="ECO:0007669"/>
    <property type="project" value="InterPro"/>
</dbReference>
<keyword evidence="2" id="KW-0274">FAD</keyword>
<dbReference type="InterPro" id="IPR036188">
    <property type="entry name" value="FAD/NAD-bd_sf"/>
</dbReference>
<reference evidence="6 7" key="1">
    <citation type="submission" date="2016-07" db="EMBL/GenBank/DDBJ databases">
        <title>Pervasive Adenine N6-methylation of Active Genes in Fungi.</title>
        <authorList>
            <consortium name="DOE Joint Genome Institute"/>
            <person name="Mondo S.J."/>
            <person name="Dannebaum R.O."/>
            <person name="Kuo R.C."/>
            <person name="Labutti K."/>
            <person name="Haridas S."/>
            <person name="Kuo A."/>
            <person name="Salamov A."/>
            <person name="Ahrendt S.R."/>
            <person name="Lipzen A."/>
            <person name="Sullivan W."/>
            <person name="Andreopoulos W.B."/>
            <person name="Clum A."/>
            <person name="Lindquist E."/>
            <person name="Daum C."/>
            <person name="Ramamoorthy G.K."/>
            <person name="Gryganskyi A."/>
            <person name="Culley D."/>
            <person name="Magnuson J.K."/>
            <person name="James T.Y."/>
            <person name="O'Malley M.A."/>
            <person name="Stajich J.E."/>
            <person name="Spatafora J.W."/>
            <person name="Visel A."/>
            <person name="Grigoriev I.V."/>
        </authorList>
    </citation>
    <scope>NUCLEOTIDE SEQUENCE [LARGE SCALE GENOMIC DNA]</scope>
    <source>
        <strain evidence="6 7">NRRL 2496</strain>
    </source>
</reference>
<evidence type="ECO:0000256" key="2">
    <source>
        <dbReference type="ARBA" id="ARBA00022827"/>
    </source>
</evidence>
<feature type="domain" description="FAD-binding" evidence="5">
    <location>
        <begin position="307"/>
        <end position="355"/>
    </location>
</feature>
<gene>
    <name evidence="6" type="ORF">BCR43DRAFT_499239</name>
</gene>
<feature type="domain" description="FAD-binding" evidence="5">
    <location>
        <begin position="5"/>
        <end position="48"/>
    </location>
</feature>
<name>A0A1X2GZZ8_SYNRA</name>
<evidence type="ECO:0000256" key="3">
    <source>
        <dbReference type="ARBA" id="ARBA00023002"/>
    </source>
</evidence>
<dbReference type="PRINTS" id="PR00420">
    <property type="entry name" value="RNGMNOXGNASE"/>
</dbReference>
<protein>
    <recommendedName>
        <fullName evidence="5">FAD-binding domain-containing protein</fullName>
    </recommendedName>
</protein>
<comment type="caution">
    <text evidence="6">The sequence shown here is derived from an EMBL/GenBank/DDBJ whole genome shotgun (WGS) entry which is preliminary data.</text>
</comment>
<evidence type="ECO:0000259" key="5">
    <source>
        <dbReference type="Pfam" id="PF01494"/>
    </source>
</evidence>
<organism evidence="6 7">
    <name type="scientific">Syncephalastrum racemosum</name>
    <name type="common">Filamentous fungus</name>
    <dbReference type="NCBI Taxonomy" id="13706"/>
    <lineage>
        <taxon>Eukaryota</taxon>
        <taxon>Fungi</taxon>
        <taxon>Fungi incertae sedis</taxon>
        <taxon>Mucoromycota</taxon>
        <taxon>Mucoromycotina</taxon>
        <taxon>Mucoromycetes</taxon>
        <taxon>Mucorales</taxon>
        <taxon>Syncephalastraceae</taxon>
        <taxon>Syncephalastrum</taxon>
    </lineage>
</organism>